<dbReference type="PROSITE" id="PS50137">
    <property type="entry name" value="DS_RBD"/>
    <property type="match status" value="1"/>
</dbReference>
<dbReference type="FunFam" id="1.10.1520.10:FF:000005">
    <property type="entry name" value="Putative endoribonuclease dicer"/>
    <property type="match status" value="1"/>
</dbReference>
<feature type="domain" description="Helicase C-terminal" evidence="21">
    <location>
        <begin position="387"/>
        <end position="548"/>
    </location>
</feature>
<dbReference type="Pfam" id="PF20932">
    <property type="entry name" value="Dicer_dsRBD"/>
    <property type="match status" value="1"/>
</dbReference>
<dbReference type="Pfam" id="PF20931">
    <property type="entry name" value="Dicer_platform"/>
    <property type="match status" value="1"/>
</dbReference>
<dbReference type="InterPro" id="IPR014001">
    <property type="entry name" value="Helicase_ATP-bd"/>
</dbReference>
<dbReference type="HAMAP" id="MF_00104">
    <property type="entry name" value="RNase_III"/>
    <property type="match status" value="1"/>
</dbReference>
<dbReference type="Pfam" id="PF03368">
    <property type="entry name" value="Dicer_dimer"/>
    <property type="match status" value="1"/>
</dbReference>
<feature type="domain" description="RNase III" evidence="18">
    <location>
        <begin position="1404"/>
        <end position="1562"/>
    </location>
</feature>
<keyword evidence="6" id="KW-0547">Nucleotide-binding</keyword>
<protein>
    <submittedName>
        <fullName evidence="23">Dicer-2</fullName>
    </submittedName>
</protein>
<keyword evidence="4" id="KW-0479">Metal-binding</keyword>
<evidence type="ECO:0000256" key="13">
    <source>
        <dbReference type="ARBA" id="ARBA00023158"/>
    </source>
</evidence>
<keyword evidence="10" id="KW-0067">ATP-binding</keyword>
<dbReference type="PROSITE" id="PS50142">
    <property type="entry name" value="RNASE_3_2"/>
    <property type="match status" value="2"/>
</dbReference>
<keyword evidence="12 16" id="KW-0694">RNA-binding</keyword>
<evidence type="ECO:0000256" key="12">
    <source>
        <dbReference type="ARBA" id="ARBA00022884"/>
    </source>
</evidence>
<accession>K9LIV6</accession>
<dbReference type="Gene3D" id="3.30.160.380">
    <property type="entry name" value="Dicer dimerisation domain"/>
    <property type="match status" value="1"/>
</dbReference>
<comment type="cofactor">
    <cofactor evidence="2">
        <name>Mg(2+)</name>
        <dbReference type="ChEBI" id="CHEBI:18420"/>
    </cofactor>
</comment>
<evidence type="ECO:0000256" key="15">
    <source>
        <dbReference type="ARBA" id="ARBA00035116"/>
    </source>
</evidence>
<keyword evidence="7" id="KW-0255">Endonuclease</keyword>
<dbReference type="GO" id="GO:0006364">
    <property type="term" value="P:rRNA processing"/>
    <property type="evidence" value="ECO:0007669"/>
    <property type="project" value="InterPro"/>
</dbReference>
<dbReference type="InterPro" id="IPR048513">
    <property type="entry name" value="Dicer_PBD"/>
</dbReference>
<keyword evidence="8" id="KW-0378">Hydrolase</keyword>
<evidence type="ECO:0000256" key="4">
    <source>
        <dbReference type="ARBA" id="ARBA00022723"/>
    </source>
</evidence>
<dbReference type="OrthoDB" id="416741at2759"/>
<feature type="domain" description="RNase III" evidence="18">
    <location>
        <begin position="1154"/>
        <end position="1357"/>
    </location>
</feature>
<dbReference type="GO" id="GO:0030422">
    <property type="term" value="P:siRNA processing"/>
    <property type="evidence" value="ECO:0007669"/>
    <property type="project" value="InterPro"/>
</dbReference>
<dbReference type="Pfam" id="PF02170">
    <property type="entry name" value="PAZ"/>
    <property type="match status" value="1"/>
</dbReference>
<feature type="domain" description="DRBM" evidence="17">
    <location>
        <begin position="1633"/>
        <end position="1655"/>
    </location>
</feature>
<evidence type="ECO:0000256" key="11">
    <source>
        <dbReference type="ARBA" id="ARBA00022842"/>
    </source>
</evidence>
<name>K9LIV6_NILLU</name>
<dbReference type="CDD" id="cd00593">
    <property type="entry name" value="RIBOc"/>
    <property type="match status" value="2"/>
</dbReference>
<dbReference type="GO" id="GO:0005524">
    <property type="term" value="F:ATP binding"/>
    <property type="evidence" value="ECO:0007669"/>
    <property type="project" value="UniProtKB-KW"/>
</dbReference>
<dbReference type="CDD" id="cd18034">
    <property type="entry name" value="DEXHc_dicer"/>
    <property type="match status" value="1"/>
</dbReference>
<evidence type="ECO:0000256" key="6">
    <source>
        <dbReference type="ARBA" id="ARBA00022741"/>
    </source>
</evidence>
<evidence type="ECO:0000256" key="5">
    <source>
        <dbReference type="ARBA" id="ARBA00022737"/>
    </source>
</evidence>
<dbReference type="GO" id="GO:0004525">
    <property type="term" value="F:ribonuclease III activity"/>
    <property type="evidence" value="ECO:0007669"/>
    <property type="project" value="InterPro"/>
</dbReference>
<evidence type="ECO:0000259" key="21">
    <source>
        <dbReference type="PROSITE" id="PS51194"/>
    </source>
</evidence>
<dbReference type="InterPro" id="IPR003100">
    <property type="entry name" value="PAZ_dom"/>
</dbReference>
<dbReference type="EMBL" id="JQ037907">
    <property type="protein sequence ID" value="AFK73581.1"/>
    <property type="molecule type" value="mRNA"/>
</dbReference>
<keyword evidence="11" id="KW-0460">Magnesium</keyword>
<dbReference type="CDD" id="cd15903">
    <property type="entry name" value="Dicer_PBD"/>
    <property type="match status" value="1"/>
</dbReference>
<dbReference type="SMART" id="SM00535">
    <property type="entry name" value="RIBOc"/>
    <property type="match status" value="2"/>
</dbReference>
<dbReference type="SUPFAM" id="SSF54768">
    <property type="entry name" value="dsRNA-binding domain-like"/>
    <property type="match status" value="1"/>
</dbReference>
<feature type="domain" description="PAZ" evidence="19">
    <location>
        <begin position="882"/>
        <end position="1005"/>
    </location>
</feature>
<dbReference type="Gene3D" id="3.40.50.300">
    <property type="entry name" value="P-loop containing nucleotide triphosphate hydrolases"/>
    <property type="match status" value="2"/>
</dbReference>
<dbReference type="GO" id="GO:0004386">
    <property type="term" value="F:helicase activity"/>
    <property type="evidence" value="ECO:0007669"/>
    <property type="project" value="UniProtKB-KW"/>
</dbReference>
<dbReference type="FunFam" id="3.40.50.300:FF:000628">
    <property type="entry name" value="Endoribonuclease Dicer"/>
    <property type="match status" value="1"/>
</dbReference>
<keyword evidence="3" id="KW-0540">Nuclease</keyword>
<dbReference type="GO" id="GO:0070578">
    <property type="term" value="C:RISC-loading complex"/>
    <property type="evidence" value="ECO:0007669"/>
    <property type="project" value="TreeGrafter"/>
</dbReference>
<dbReference type="Pfam" id="PF00636">
    <property type="entry name" value="Ribonuclease_3"/>
    <property type="match status" value="2"/>
</dbReference>
<dbReference type="Pfam" id="PF04851">
    <property type="entry name" value="ResIII"/>
    <property type="match status" value="1"/>
</dbReference>
<dbReference type="InterPro" id="IPR048512">
    <property type="entry name" value="Dicer_platform"/>
</dbReference>
<evidence type="ECO:0000256" key="1">
    <source>
        <dbReference type="ARBA" id="ARBA00001936"/>
    </source>
</evidence>
<keyword evidence="13" id="KW-0943">RNA-mediated gene silencing</keyword>
<dbReference type="Gene3D" id="1.10.1520.10">
    <property type="entry name" value="Ribonuclease III domain"/>
    <property type="match status" value="2"/>
</dbReference>
<evidence type="ECO:0000259" key="22">
    <source>
        <dbReference type="PROSITE" id="PS51327"/>
    </source>
</evidence>
<keyword evidence="5" id="KW-0677">Repeat</keyword>
<dbReference type="InterPro" id="IPR011907">
    <property type="entry name" value="RNase_III"/>
</dbReference>
<dbReference type="PROSITE" id="PS51194">
    <property type="entry name" value="HELICASE_CTER"/>
    <property type="match status" value="1"/>
</dbReference>
<dbReference type="SMART" id="SM00487">
    <property type="entry name" value="DEXDc"/>
    <property type="match status" value="1"/>
</dbReference>
<comment type="similarity">
    <text evidence="15 16">Belongs to the helicase family. Dicer subfamily.</text>
</comment>
<evidence type="ECO:0000259" key="18">
    <source>
        <dbReference type="PROSITE" id="PS50142"/>
    </source>
</evidence>
<evidence type="ECO:0000256" key="9">
    <source>
        <dbReference type="ARBA" id="ARBA00022806"/>
    </source>
</evidence>
<dbReference type="PROSITE" id="PS50821">
    <property type="entry name" value="PAZ"/>
    <property type="match status" value="1"/>
</dbReference>
<organism evidence="23">
    <name type="scientific">Nilaparvata lugens</name>
    <name type="common">Brown planthopper</name>
    <dbReference type="NCBI Taxonomy" id="108931"/>
    <lineage>
        <taxon>Eukaryota</taxon>
        <taxon>Metazoa</taxon>
        <taxon>Ecdysozoa</taxon>
        <taxon>Arthropoda</taxon>
        <taxon>Hexapoda</taxon>
        <taxon>Insecta</taxon>
        <taxon>Pterygota</taxon>
        <taxon>Neoptera</taxon>
        <taxon>Paraneoptera</taxon>
        <taxon>Hemiptera</taxon>
        <taxon>Auchenorrhyncha</taxon>
        <taxon>Fulgoroidea</taxon>
        <taxon>Delphacidae</taxon>
        <taxon>Delphacinae</taxon>
        <taxon>Nilaparvata</taxon>
    </lineage>
</organism>
<dbReference type="Pfam" id="PF00271">
    <property type="entry name" value="Helicase_C"/>
    <property type="match status" value="1"/>
</dbReference>
<sequence>MDDLDEDLAGLPGDTKEKEEVINDEFVARDYQDELLPLAVQNNCIIYLPTGSGKTFLATMIIKHFGADIEKKLSEGGKRAFFLVNTVQLVEQQAQSIKRQTTFTVGEYTGQTGCDLWSEQIWKRELDNKSVIVMTSQILLNLLSHSYLKLSNIRIIVFDECHNAVKDHPMRCIMKFFENVPASQQPHVVGLTGSLLNSTIDEGKVNEYIRELEATFLSRIITSVNENMALAIARYSTDPQQEMVAFSPGTHMRSELCTSINIVLDSAIRNVTLFNLKMEEDFVPLKPSIHAIAMEENNKLNKKLANMIVDIKYQMENLGAYGAYKAALAMMILLERKKRSAQLRKHAAAFQYLCTMLTLVRKISFDVLSKYEGEERIIRFVSNKVLKLLELFKGFKETDKALIFVTRRFSCKCLQYILEDLKLPNVKSDFIVGYNTNPFNDTREGLLEKKVNKKVLKRFNGGDTNVLIASDVLEEGIDVQTCNTVIKFDPPTTMRSYIQSKGRARTRQSKFYIMTEAKDYKVEGKINKFERLETKLKHELVGKFLERSLPSEKELANSIFKTTIKPFYPLGPDGPKIEGSTPIALINRYCMSLDCDRFSTLTPFWWKEVSKKNGFNENNIVVYLQLPISSPVRDVIKSDAFPNVELAKRSAALKACKLLYDSRELDDKMLPRGKTSQQLEDRGLFPCWRDEAPPTESDDSAALVRVGPVVKRQTLVGTKKCKSIYNKKFPECMCECRPMPGEKVYMHIIKMKPVYSEPKGNRKKAFFELLKSDSEFAILTTKKWPMLLKFPLFITMGEIKVEVIVNQACQTLSQKEIDEIFNFHCIIFSDVLQCINMFMFRDYENKEHSYLLAPIKLENGRSVINWSVIRDNQEFPEIISPPVEERQKDIVVTEEIYKNSVVIPWYRGFLPRQAYIVTDLSKNETALSDFPSGDYPTYEKYFVTKYANVEKLYSAQKPLLEVRALSRRLNCLRPRHSVQATSKRKKKQEEEFEESLVPELCVRCAVPAAYWLKATLLPSCVHRITALLLADELRVTIATDLNLSTVTLPPGRSWRPISVDQLCLRDEEEKQQPVLPTAKTVTIKPRRALDLDTNNYPWGTEQEPIDIERAIDQVKLIDIVFYDDFVSKPIVKQKIQSLAQDRQQLEIKALEYASKTVTPHLSIFNSRHEAPGVELADFLQVLTAASAHDIFNLERLETLGDSFLKYAVSLLLFIRFPELSEGQLTMIKGKVIGNRNLFYCGEQKGLGSIIKAVEFNTESDWIAPGFCVDRTVQNLFRELNINPRYLYEIPLSRDEIECGKLSPRTKDIIEEKLEEWEEDLDYCNYSNAHFISQQVTSNKTVSDSVEALLGLYIQSYGLEKGFDMLRWLKVIDPKLITPDVYTKKKVEPTILFKGGQIDFHIHHPDYLEKLINYKFKDRTFLLQALSHPTYQPNNITPTYQRLEFLGDAILDFLVTTHMYEYCDNLTPGELTDLRSALVNNVTLASIAVRIGLHKFLLLRSCQLSKVIEAFVERQESRNHDFSDDTLFLIDEIDCIIGESIEVPKILGDVFESLVGAIFLDSNKCLKTTWDFIYRFMHKEIEMFSKKVPKNHIRLLYEENVSCYFRKSILLQDLNRVMVILEIVVADEVKKFYGFGETKKHAKRAAAKMALRFLRSE</sequence>
<evidence type="ECO:0000256" key="2">
    <source>
        <dbReference type="ARBA" id="ARBA00001946"/>
    </source>
</evidence>
<dbReference type="GO" id="GO:0004530">
    <property type="term" value="F:deoxyribonuclease I activity"/>
    <property type="evidence" value="ECO:0007669"/>
    <property type="project" value="TreeGrafter"/>
</dbReference>
<dbReference type="InterPro" id="IPR006935">
    <property type="entry name" value="Helicase/UvrB_N"/>
</dbReference>
<reference evidence="23" key="1">
    <citation type="submission" date="2011-11" db="EMBL/GenBank/DDBJ databases">
        <title>Functional analysis of dicer-2.</title>
        <authorList>
            <person name="Zhang X."/>
            <person name="Zhou Q."/>
        </authorList>
    </citation>
    <scope>NUCLEOTIDE SEQUENCE</scope>
</reference>
<comment type="cofactor">
    <cofactor evidence="1">
        <name>Mn(2+)</name>
        <dbReference type="ChEBI" id="CHEBI:29035"/>
    </cofactor>
</comment>
<dbReference type="InterPro" id="IPR005034">
    <property type="entry name" value="Dicer_dimerisation"/>
</dbReference>
<dbReference type="Gene3D" id="3.30.160.20">
    <property type="match status" value="1"/>
</dbReference>
<dbReference type="SMART" id="SM00949">
    <property type="entry name" value="PAZ"/>
    <property type="match status" value="1"/>
</dbReference>
<dbReference type="InterPro" id="IPR000999">
    <property type="entry name" value="RNase_III_dom"/>
</dbReference>
<proteinExistence type="evidence at transcript level"/>
<evidence type="ECO:0000259" key="20">
    <source>
        <dbReference type="PROSITE" id="PS51192"/>
    </source>
</evidence>
<dbReference type="InterPro" id="IPR027417">
    <property type="entry name" value="P-loop_NTPase"/>
</dbReference>
<dbReference type="SUPFAM" id="SSF69065">
    <property type="entry name" value="RNase III domain-like"/>
    <property type="match status" value="2"/>
</dbReference>
<dbReference type="Gene3D" id="2.170.260.10">
    <property type="entry name" value="paz domain"/>
    <property type="match status" value="1"/>
</dbReference>
<dbReference type="PROSITE" id="PS51192">
    <property type="entry name" value="HELICASE_ATP_BIND_1"/>
    <property type="match status" value="1"/>
</dbReference>
<dbReference type="InterPro" id="IPR001650">
    <property type="entry name" value="Helicase_C-like"/>
</dbReference>
<dbReference type="PROSITE" id="PS51327">
    <property type="entry name" value="DICER_DSRBF"/>
    <property type="match status" value="1"/>
</dbReference>
<evidence type="ECO:0000259" key="19">
    <source>
        <dbReference type="PROSITE" id="PS50821"/>
    </source>
</evidence>
<dbReference type="GO" id="GO:0005737">
    <property type="term" value="C:cytoplasm"/>
    <property type="evidence" value="ECO:0007669"/>
    <property type="project" value="TreeGrafter"/>
</dbReference>
<dbReference type="InterPro" id="IPR038248">
    <property type="entry name" value="Dicer_dimer_sf"/>
</dbReference>
<dbReference type="GO" id="GO:0003677">
    <property type="term" value="F:DNA binding"/>
    <property type="evidence" value="ECO:0007669"/>
    <property type="project" value="InterPro"/>
</dbReference>
<evidence type="ECO:0000313" key="23">
    <source>
        <dbReference type="EMBL" id="AFK73581.1"/>
    </source>
</evidence>
<dbReference type="GO" id="GO:0046872">
    <property type="term" value="F:metal ion binding"/>
    <property type="evidence" value="ECO:0007669"/>
    <property type="project" value="UniProtKB-KW"/>
</dbReference>
<dbReference type="SUPFAM" id="SSF52540">
    <property type="entry name" value="P-loop containing nucleoside triphosphate hydrolases"/>
    <property type="match status" value="1"/>
</dbReference>
<dbReference type="GO" id="GO:0006309">
    <property type="term" value="P:apoptotic DNA fragmentation"/>
    <property type="evidence" value="ECO:0007669"/>
    <property type="project" value="TreeGrafter"/>
</dbReference>
<dbReference type="PANTHER" id="PTHR14950">
    <property type="entry name" value="DICER-RELATED"/>
    <property type="match status" value="1"/>
</dbReference>
<feature type="domain" description="Helicase ATP-binding" evidence="20">
    <location>
        <begin position="35"/>
        <end position="213"/>
    </location>
</feature>
<dbReference type="SMART" id="SM00490">
    <property type="entry name" value="HELICc"/>
    <property type="match status" value="1"/>
</dbReference>
<feature type="domain" description="Dicer dsRNA-binding fold" evidence="22">
    <location>
        <begin position="582"/>
        <end position="679"/>
    </location>
</feature>
<evidence type="ECO:0000259" key="17">
    <source>
        <dbReference type="PROSITE" id="PS50137"/>
    </source>
</evidence>
<dbReference type="PROSITE" id="PS00517">
    <property type="entry name" value="RNASE_3_1"/>
    <property type="match status" value="1"/>
</dbReference>
<dbReference type="InterPro" id="IPR044441">
    <property type="entry name" value="DICER_DSRM"/>
</dbReference>
<evidence type="ECO:0000256" key="10">
    <source>
        <dbReference type="ARBA" id="ARBA00022840"/>
    </source>
</evidence>
<evidence type="ECO:0000256" key="8">
    <source>
        <dbReference type="ARBA" id="ARBA00022801"/>
    </source>
</evidence>
<keyword evidence="9" id="KW-0347">Helicase</keyword>
<dbReference type="PANTHER" id="PTHR14950:SF36">
    <property type="entry name" value="ENDORIBONUCLEASE DCR-2"/>
    <property type="match status" value="1"/>
</dbReference>
<evidence type="ECO:0000256" key="16">
    <source>
        <dbReference type="PROSITE-ProRule" id="PRU00657"/>
    </source>
</evidence>
<dbReference type="GO" id="GO:0031054">
    <property type="term" value="P:pre-miRNA processing"/>
    <property type="evidence" value="ECO:0007669"/>
    <property type="project" value="InterPro"/>
</dbReference>
<evidence type="ECO:0000256" key="3">
    <source>
        <dbReference type="ARBA" id="ARBA00022722"/>
    </source>
</evidence>
<keyword evidence="14" id="KW-0464">Manganese</keyword>
<dbReference type="InterPro" id="IPR036389">
    <property type="entry name" value="RNase_III_sf"/>
</dbReference>
<dbReference type="GO" id="GO:0005634">
    <property type="term" value="C:nucleus"/>
    <property type="evidence" value="ECO:0007669"/>
    <property type="project" value="TreeGrafter"/>
</dbReference>
<evidence type="ECO:0000256" key="7">
    <source>
        <dbReference type="ARBA" id="ARBA00022759"/>
    </source>
</evidence>
<evidence type="ECO:0000256" key="14">
    <source>
        <dbReference type="ARBA" id="ARBA00023211"/>
    </source>
</evidence>
<dbReference type="InterPro" id="IPR014720">
    <property type="entry name" value="dsRBD_dom"/>
</dbReference>
<dbReference type="GO" id="GO:0003723">
    <property type="term" value="F:RNA binding"/>
    <property type="evidence" value="ECO:0007669"/>
    <property type="project" value="UniProtKB-UniRule"/>
</dbReference>